<feature type="compositionally biased region" description="Acidic residues" evidence="9">
    <location>
        <begin position="146"/>
        <end position="160"/>
    </location>
</feature>
<gene>
    <name evidence="11" type="ORF">BSL78_23534</name>
</gene>
<dbReference type="EMBL" id="MRZV01001219">
    <property type="protein sequence ID" value="PIK39626.1"/>
    <property type="molecule type" value="Genomic_DNA"/>
</dbReference>
<evidence type="ECO:0000256" key="3">
    <source>
        <dbReference type="ARBA" id="ARBA00022723"/>
    </source>
</evidence>
<dbReference type="PANTHER" id="PTHR11618:SF4">
    <property type="entry name" value="TRANSCRIPTION FACTOR IIIB 90 KDA SUBUNIT"/>
    <property type="match status" value="1"/>
</dbReference>
<dbReference type="GO" id="GO:0008270">
    <property type="term" value="F:zinc ion binding"/>
    <property type="evidence" value="ECO:0007669"/>
    <property type="project" value="UniProtKB-KW"/>
</dbReference>
<dbReference type="AlphaFoldDB" id="A0A2G8JV33"/>
<reference evidence="11 12" key="1">
    <citation type="journal article" date="2017" name="PLoS Biol.">
        <title>The sea cucumber genome provides insights into morphological evolution and visceral regeneration.</title>
        <authorList>
            <person name="Zhang X."/>
            <person name="Sun L."/>
            <person name="Yuan J."/>
            <person name="Sun Y."/>
            <person name="Gao Y."/>
            <person name="Zhang L."/>
            <person name="Li S."/>
            <person name="Dai H."/>
            <person name="Hamel J.F."/>
            <person name="Liu C."/>
            <person name="Yu Y."/>
            <person name="Liu S."/>
            <person name="Lin W."/>
            <person name="Guo K."/>
            <person name="Jin S."/>
            <person name="Xu P."/>
            <person name="Storey K.B."/>
            <person name="Huan P."/>
            <person name="Zhang T."/>
            <person name="Zhou Y."/>
            <person name="Zhang J."/>
            <person name="Lin C."/>
            <person name="Li X."/>
            <person name="Xing L."/>
            <person name="Huo D."/>
            <person name="Sun M."/>
            <person name="Wang L."/>
            <person name="Mercier A."/>
            <person name="Li F."/>
            <person name="Yang H."/>
            <person name="Xiang J."/>
        </authorList>
    </citation>
    <scope>NUCLEOTIDE SEQUENCE [LARGE SCALE GENOMIC DNA]</scope>
    <source>
        <strain evidence="11">Shaxun</strain>
        <tissue evidence="11">Muscle</tissue>
    </source>
</reference>
<organism evidence="11 12">
    <name type="scientific">Stichopus japonicus</name>
    <name type="common">Sea cucumber</name>
    <dbReference type="NCBI Taxonomy" id="307972"/>
    <lineage>
        <taxon>Eukaryota</taxon>
        <taxon>Metazoa</taxon>
        <taxon>Echinodermata</taxon>
        <taxon>Eleutherozoa</taxon>
        <taxon>Echinozoa</taxon>
        <taxon>Holothuroidea</taxon>
        <taxon>Aspidochirotacea</taxon>
        <taxon>Aspidochirotida</taxon>
        <taxon>Stichopodidae</taxon>
        <taxon>Apostichopus</taxon>
    </lineage>
</organism>
<feature type="region of interest" description="Disordered" evidence="9">
    <location>
        <begin position="130"/>
        <end position="160"/>
    </location>
</feature>
<evidence type="ECO:0000256" key="6">
    <source>
        <dbReference type="ARBA" id="ARBA00023015"/>
    </source>
</evidence>
<comment type="similarity">
    <text evidence="2">Belongs to the TFIIB family.</text>
</comment>
<dbReference type="STRING" id="307972.A0A2G8JV33"/>
<comment type="subcellular location">
    <subcellularLocation>
        <location evidence="1">Nucleus</location>
    </subcellularLocation>
</comment>
<dbReference type="GO" id="GO:0000126">
    <property type="term" value="C:transcription factor TFIIIB complex"/>
    <property type="evidence" value="ECO:0007669"/>
    <property type="project" value="TreeGrafter"/>
</dbReference>
<dbReference type="InterPro" id="IPR013150">
    <property type="entry name" value="TFIIB_cyclin"/>
</dbReference>
<keyword evidence="12" id="KW-1185">Reference proteome</keyword>
<keyword evidence="3" id="KW-0479">Metal-binding</keyword>
<keyword evidence="8" id="KW-0539">Nucleus</keyword>
<name>A0A2G8JV33_STIJA</name>
<evidence type="ECO:0000313" key="12">
    <source>
        <dbReference type="Proteomes" id="UP000230750"/>
    </source>
</evidence>
<accession>A0A2G8JV33</accession>
<comment type="caution">
    <text evidence="11">The sequence shown here is derived from an EMBL/GenBank/DDBJ whole genome shotgun (WGS) entry which is preliminary data.</text>
</comment>
<dbReference type="Pfam" id="PF00382">
    <property type="entry name" value="TFIIB"/>
    <property type="match status" value="1"/>
</dbReference>
<dbReference type="SUPFAM" id="SSF47954">
    <property type="entry name" value="Cyclin-like"/>
    <property type="match status" value="1"/>
</dbReference>
<sequence>MISVGKKKGRGWDRGWGWGKVRIKALLVSARLHNFNRTQRQIIKVVKVCDATLRKRLTEFEETPSGQLTVDEFNKIDLEEEQDPPSFTKARRNAKIAQLEELSRKQMSDLTGEVSTVQIAIEKALLHRRKQKDDDQNSLSSLSTLDETEQDAMLDDLDENDILSQQYKRKKTIS</sequence>
<dbReference type="InterPro" id="IPR036915">
    <property type="entry name" value="Cyclin-like_sf"/>
</dbReference>
<keyword evidence="6" id="KW-0805">Transcription regulation</keyword>
<dbReference type="GO" id="GO:0000995">
    <property type="term" value="F:RNA polymerase III general transcription initiation factor activity"/>
    <property type="evidence" value="ECO:0007669"/>
    <property type="project" value="TreeGrafter"/>
</dbReference>
<protein>
    <submittedName>
        <fullName evidence="11">Putative transcription factor IIIB 90 kDa subunit</fullName>
    </submittedName>
</protein>
<evidence type="ECO:0000256" key="9">
    <source>
        <dbReference type="SAM" id="MobiDB-lite"/>
    </source>
</evidence>
<evidence type="ECO:0000256" key="1">
    <source>
        <dbReference type="ARBA" id="ARBA00004123"/>
    </source>
</evidence>
<feature type="domain" description="Transcription factor TFIIB cyclin-like" evidence="10">
    <location>
        <begin position="25"/>
        <end position="62"/>
    </location>
</feature>
<evidence type="ECO:0000259" key="10">
    <source>
        <dbReference type="Pfam" id="PF00382"/>
    </source>
</evidence>
<evidence type="ECO:0000313" key="11">
    <source>
        <dbReference type="EMBL" id="PIK39626.1"/>
    </source>
</evidence>
<dbReference type="Proteomes" id="UP000230750">
    <property type="component" value="Unassembled WGS sequence"/>
</dbReference>
<evidence type="ECO:0000256" key="7">
    <source>
        <dbReference type="ARBA" id="ARBA00023163"/>
    </source>
</evidence>
<dbReference type="GO" id="GO:0097550">
    <property type="term" value="C:transcription preinitiation complex"/>
    <property type="evidence" value="ECO:0007669"/>
    <property type="project" value="TreeGrafter"/>
</dbReference>
<evidence type="ECO:0000256" key="4">
    <source>
        <dbReference type="ARBA" id="ARBA00022771"/>
    </source>
</evidence>
<proteinExistence type="inferred from homology"/>
<evidence type="ECO:0000256" key="5">
    <source>
        <dbReference type="ARBA" id="ARBA00022833"/>
    </source>
</evidence>
<evidence type="ECO:0000256" key="8">
    <source>
        <dbReference type="ARBA" id="ARBA00023242"/>
    </source>
</evidence>
<dbReference type="GO" id="GO:0005634">
    <property type="term" value="C:nucleus"/>
    <property type="evidence" value="ECO:0007669"/>
    <property type="project" value="UniProtKB-SubCell"/>
</dbReference>
<keyword evidence="7" id="KW-0804">Transcription</keyword>
<dbReference type="GO" id="GO:0017025">
    <property type="term" value="F:TBP-class protein binding"/>
    <property type="evidence" value="ECO:0007669"/>
    <property type="project" value="InterPro"/>
</dbReference>
<dbReference type="OrthoDB" id="511529at2759"/>
<dbReference type="GO" id="GO:0001006">
    <property type="term" value="F:RNA polymerase III type 3 promoter sequence-specific DNA binding"/>
    <property type="evidence" value="ECO:0007669"/>
    <property type="project" value="TreeGrafter"/>
</dbReference>
<dbReference type="PANTHER" id="PTHR11618">
    <property type="entry name" value="TRANSCRIPTION INITIATION FACTOR IIB-RELATED"/>
    <property type="match status" value="1"/>
</dbReference>
<dbReference type="Gene3D" id="1.10.472.10">
    <property type="entry name" value="Cyclin-like"/>
    <property type="match status" value="1"/>
</dbReference>
<keyword evidence="5" id="KW-0862">Zinc</keyword>
<dbReference type="GO" id="GO:0070897">
    <property type="term" value="P:transcription preinitiation complex assembly"/>
    <property type="evidence" value="ECO:0007669"/>
    <property type="project" value="InterPro"/>
</dbReference>
<dbReference type="InterPro" id="IPR000812">
    <property type="entry name" value="TFIIB"/>
</dbReference>
<evidence type="ECO:0000256" key="2">
    <source>
        <dbReference type="ARBA" id="ARBA00010857"/>
    </source>
</evidence>
<keyword evidence="4" id="KW-0863">Zinc-finger</keyword>